<dbReference type="GO" id="GO:0005375">
    <property type="term" value="F:copper ion transmembrane transporter activity"/>
    <property type="evidence" value="ECO:0007669"/>
    <property type="project" value="UniProtKB-UniRule"/>
</dbReference>
<keyword evidence="5" id="KW-0187">Copper transport</keyword>
<dbReference type="PANTHER" id="PTHR12483">
    <property type="entry name" value="SOLUTE CARRIER FAMILY 31 COPPER TRANSPORTERS"/>
    <property type="match status" value="1"/>
</dbReference>
<protein>
    <recommendedName>
        <fullName evidence="5">Copper transport protein</fullName>
    </recommendedName>
</protein>
<keyword evidence="4 5" id="KW-0472">Membrane</keyword>
<evidence type="ECO:0000256" key="5">
    <source>
        <dbReference type="RuleBase" id="RU367022"/>
    </source>
</evidence>
<keyword evidence="5" id="KW-0813">Transport</keyword>
<gene>
    <name evidence="6" type="ORF">BSTOLATCC_MIC19057</name>
</gene>
<evidence type="ECO:0000256" key="3">
    <source>
        <dbReference type="ARBA" id="ARBA00022989"/>
    </source>
</evidence>
<name>A0AAU9IXE5_9CILI</name>
<proteinExistence type="inferred from homology"/>
<dbReference type="InterPro" id="IPR007274">
    <property type="entry name" value="Cop_transporter"/>
</dbReference>
<feature type="transmembrane region" description="Helical" evidence="5">
    <location>
        <begin position="80"/>
        <end position="101"/>
    </location>
</feature>
<comment type="subcellular location">
    <subcellularLocation>
        <location evidence="1 5">Membrane</location>
        <topology evidence="1 5">Multi-pass membrane protein</topology>
    </subcellularLocation>
</comment>
<accession>A0AAU9IXE5</accession>
<evidence type="ECO:0000256" key="2">
    <source>
        <dbReference type="ARBA" id="ARBA00022692"/>
    </source>
</evidence>
<keyword evidence="2 5" id="KW-0812">Transmembrane</keyword>
<organism evidence="6 7">
    <name type="scientific">Blepharisma stoltei</name>
    <dbReference type="NCBI Taxonomy" id="1481888"/>
    <lineage>
        <taxon>Eukaryota</taxon>
        <taxon>Sar</taxon>
        <taxon>Alveolata</taxon>
        <taxon>Ciliophora</taxon>
        <taxon>Postciliodesmatophora</taxon>
        <taxon>Heterotrichea</taxon>
        <taxon>Heterotrichida</taxon>
        <taxon>Blepharismidae</taxon>
        <taxon>Blepharisma</taxon>
    </lineage>
</organism>
<keyword evidence="5" id="KW-0186">Copper</keyword>
<feature type="transmembrane region" description="Helical" evidence="5">
    <location>
        <begin position="107"/>
        <end position="126"/>
    </location>
</feature>
<evidence type="ECO:0000256" key="1">
    <source>
        <dbReference type="ARBA" id="ARBA00004141"/>
    </source>
</evidence>
<comment type="caution">
    <text evidence="6">The sequence shown here is derived from an EMBL/GenBank/DDBJ whole genome shotgun (WGS) entry which is preliminary data.</text>
</comment>
<reference evidence="6" key="1">
    <citation type="submission" date="2021-09" db="EMBL/GenBank/DDBJ databases">
        <authorList>
            <consortium name="AG Swart"/>
            <person name="Singh M."/>
            <person name="Singh A."/>
            <person name="Seah K."/>
            <person name="Emmerich C."/>
        </authorList>
    </citation>
    <scope>NUCLEOTIDE SEQUENCE</scope>
    <source>
        <strain evidence="6">ATCC30299</strain>
    </source>
</reference>
<keyword evidence="7" id="KW-1185">Reference proteome</keyword>
<dbReference type="EMBL" id="CAJZBQ010000018">
    <property type="protein sequence ID" value="CAG9317815.1"/>
    <property type="molecule type" value="Genomic_DNA"/>
</dbReference>
<evidence type="ECO:0000313" key="7">
    <source>
        <dbReference type="Proteomes" id="UP001162131"/>
    </source>
</evidence>
<evidence type="ECO:0000256" key="4">
    <source>
        <dbReference type="ARBA" id="ARBA00023136"/>
    </source>
</evidence>
<dbReference type="AlphaFoldDB" id="A0AAU9IXE5"/>
<dbReference type="GO" id="GO:0005886">
    <property type="term" value="C:plasma membrane"/>
    <property type="evidence" value="ECO:0007669"/>
    <property type="project" value="TreeGrafter"/>
</dbReference>
<keyword evidence="3 5" id="KW-1133">Transmembrane helix</keyword>
<dbReference type="PANTHER" id="PTHR12483:SF27">
    <property type="entry name" value="COPPER TRANSPORT PROTEIN CTR1"/>
    <property type="match status" value="1"/>
</dbReference>
<sequence length="151" mass="16990">MDGMGMGKNVTKNVMMEMVFSSEHNFVIYFDSWTVDNESKYAGAIILIFLASMGLELLQFLLKIVLVFQKRASQTTQNVILFNLGYICLYFLWVSLAYLLMLAVMTYSTGVFCAIITGITFGHFLLKIIEPTTPLANESLSQELVVKNPCC</sequence>
<comment type="similarity">
    <text evidence="5">Belongs to the copper transporter (Ctr) (TC 1.A.56) family. SLC31A subfamily.</text>
</comment>
<evidence type="ECO:0000313" key="6">
    <source>
        <dbReference type="EMBL" id="CAG9317815.1"/>
    </source>
</evidence>
<keyword evidence="5" id="KW-0406">Ion transport</keyword>
<dbReference type="Pfam" id="PF04145">
    <property type="entry name" value="Ctr"/>
    <property type="match status" value="2"/>
</dbReference>
<feature type="transmembrane region" description="Helical" evidence="5">
    <location>
        <begin position="41"/>
        <end position="68"/>
    </location>
</feature>
<dbReference type="Proteomes" id="UP001162131">
    <property type="component" value="Unassembled WGS sequence"/>
</dbReference>